<gene>
    <name evidence="1" type="ORF">G1C94_1399</name>
</gene>
<proteinExistence type="predicted"/>
<dbReference type="Proteomes" id="UP000553756">
    <property type="component" value="Unassembled WGS sequence"/>
</dbReference>
<protein>
    <submittedName>
        <fullName evidence="1">Phage protein</fullName>
    </submittedName>
</protein>
<evidence type="ECO:0000313" key="2">
    <source>
        <dbReference type="Proteomes" id="UP000553756"/>
    </source>
</evidence>
<dbReference type="RefSeq" id="WP_172147006.1">
    <property type="nucleotide sequence ID" value="NZ_JAAIIJ010000028.1"/>
</dbReference>
<sequence>MMATLAASTETYERLRRNAVEAYMQAYSSMWGSLSPSDWWNDGVALGAAAYMGLWDMRMVRQVRQAAISYADATLDAAGIKPPKGYDPTFIYPRFGTDPWEVNYRPAQAYRSAAIQAPSIRPVEWPKMDDADWRAVSEWLEAASEQGRRTADTNATLAGTDTTLTRYRRAKVLSYRRVLHPEMSKTGCCGLCVVAATRWYSTASLLPLHSHCHCTVAPAGSEHDPGLELNEKDLQRLYSEAGGTTGERLRDVSVRFETNGEIGPVMSYKDAKAEADGSNAEWQRPTMQYTLEQYKRMKARAQAFDAAYETVLRTGKNHTFRVDGRSYTFKPSGNLNKARAYTNRLVREINSQLAKAA</sequence>
<keyword evidence="2" id="KW-1185">Reference proteome</keyword>
<comment type="caution">
    <text evidence="1">The sequence shown here is derived from an EMBL/GenBank/DDBJ whole genome shotgun (WGS) entry which is preliminary data.</text>
</comment>
<reference evidence="1 2" key="1">
    <citation type="submission" date="2020-02" db="EMBL/GenBank/DDBJ databases">
        <title>Characterization of phylogenetic diversity of novel bifidobacterial species isolated in Czech ZOOs.</title>
        <authorList>
            <person name="Lugli G.A."/>
            <person name="Vera N.B."/>
            <person name="Ventura M."/>
        </authorList>
    </citation>
    <scope>NUCLEOTIDE SEQUENCE [LARGE SCALE GENOMIC DNA]</scope>
    <source>
        <strain evidence="1 2">DSM 109963</strain>
    </source>
</reference>
<name>A0ABX1T037_9BIFI</name>
<organism evidence="1 2">
    <name type="scientific">Bifidobacterium panos</name>
    <dbReference type="NCBI Taxonomy" id="2675321"/>
    <lineage>
        <taxon>Bacteria</taxon>
        <taxon>Bacillati</taxon>
        <taxon>Actinomycetota</taxon>
        <taxon>Actinomycetes</taxon>
        <taxon>Bifidobacteriales</taxon>
        <taxon>Bifidobacteriaceae</taxon>
        <taxon>Bifidobacterium</taxon>
    </lineage>
</organism>
<evidence type="ECO:0000313" key="1">
    <source>
        <dbReference type="EMBL" id="NMN02777.1"/>
    </source>
</evidence>
<dbReference type="EMBL" id="JAAIIJ010000028">
    <property type="protein sequence ID" value="NMN02777.1"/>
    <property type="molecule type" value="Genomic_DNA"/>
</dbReference>
<accession>A0ABX1T037</accession>